<dbReference type="InterPro" id="IPR023408">
    <property type="entry name" value="MscS_beta-dom_sf"/>
</dbReference>
<evidence type="ECO:0000256" key="5">
    <source>
        <dbReference type="ARBA" id="ARBA00022989"/>
    </source>
</evidence>
<feature type="domain" description="Mechanosensitive ion channel MscS" evidence="8">
    <location>
        <begin position="112"/>
        <end position="174"/>
    </location>
</feature>
<keyword evidence="10" id="KW-1185">Reference proteome</keyword>
<feature type="transmembrane region" description="Helical" evidence="7">
    <location>
        <begin position="67"/>
        <end position="87"/>
    </location>
</feature>
<name>A0A318T613_9RHOB</name>
<dbReference type="SUPFAM" id="SSF50182">
    <property type="entry name" value="Sm-like ribonucleoproteins"/>
    <property type="match status" value="1"/>
</dbReference>
<dbReference type="InterPro" id="IPR011014">
    <property type="entry name" value="MscS_channel_TM-2"/>
</dbReference>
<keyword evidence="6 7" id="KW-0472">Membrane</keyword>
<evidence type="ECO:0000256" key="4">
    <source>
        <dbReference type="ARBA" id="ARBA00022692"/>
    </source>
</evidence>
<dbReference type="InterPro" id="IPR010920">
    <property type="entry name" value="LSM_dom_sf"/>
</dbReference>
<dbReference type="PANTHER" id="PTHR30221:SF1">
    <property type="entry name" value="SMALL-CONDUCTANCE MECHANOSENSITIVE CHANNEL"/>
    <property type="match status" value="1"/>
</dbReference>
<sequence>MDEIDPAAREVLSKLDQWADGFFRLLPNIAVALVVLLLFVLLSRVVRRLALRAGHRRGRENLGEVGGSLLSWTVRIVGLMLAVTIVAPSITPADLLSGLGIGSVAVGFAFKDILQNLLAGILILIRQPFEIGDQIVSGGHEGTVEKIETRATLIRTYDGRRVVIPNSDIYTDAVIVNTAFAQRRTEHDVMIGSDSDWAEAVRLMVKATAGCEGVAADPAPEALPWEIGESGNIIKLRWWTDSRRASVVHVNARVIHAVYIALTEAGIELPYPKQVVIFAGEGAGNPLAPPQQD</sequence>
<dbReference type="PANTHER" id="PTHR30221">
    <property type="entry name" value="SMALL-CONDUCTANCE MECHANOSENSITIVE CHANNEL"/>
    <property type="match status" value="1"/>
</dbReference>
<comment type="similarity">
    <text evidence="2 7">Belongs to the MscS (TC 1.A.23) family.</text>
</comment>
<dbReference type="SUPFAM" id="SSF82689">
    <property type="entry name" value="Mechanosensitive channel protein MscS (YggB), C-terminal domain"/>
    <property type="match status" value="1"/>
</dbReference>
<comment type="function">
    <text evidence="7">Mechanosensitive channel that participates in the regulation of osmotic pressure changes within the cell, opening in response to stretch forces in the membrane lipid bilayer, without the need for other proteins. Contributes to normal resistance to hypoosmotic shock. Forms an ion channel of 1.0 nanosiemens conductance with a slight preference for anions.</text>
</comment>
<evidence type="ECO:0000313" key="10">
    <source>
        <dbReference type="Proteomes" id="UP000248311"/>
    </source>
</evidence>
<dbReference type="Proteomes" id="UP000248311">
    <property type="component" value="Unassembled WGS sequence"/>
</dbReference>
<keyword evidence="7" id="KW-0407">Ion channel</keyword>
<dbReference type="Gene3D" id="3.30.70.100">
    <property type="match status" value="1"/>
</dbReference>
<evidence type="ECO:0000256" key="2">
    <source>
        <dbReference type="ARBA" id="ARBA00008017"/>
    </source>
</evidence>
<dbReference type="EMBL" id="QJTE01000003">
    <property type="protein sequence ID" value="PYE83818.1"/>
    <property type="molecule type" value="Genomic_DNA"/>
</dbReference>
<dbReference type="Gene3D" id="1.10.287.1260">
    <property type="match status" value="1"/>
</dbReference>
<organism evidence="9 10">
    <name type="scientific">Pseudoroseicyclus aestuarii</name>
    <dbReference type="NCBI Taxonomy" id="1795041"/>
    <lineage>
        <taxon>Bacteria</taxon>
        <taxon>Pseudomonadati</taxon>
        <taxon>Pseudomonadota</taxon>
        <taxon>Alphaproteobacteria</taxon>
        <taxon>Rhodobacterales</taxon>
        <taxon>Paracoccaceae</taxon>
        <taxon>Pseudoroseicyclus</taxon>
    </lineage>
</organism>
<reference evidence="9 10" key="1">
    <citation type="submission" date="2018-06" db="EMBL/GenBank/DDBJ databases">
        <title>Genomic Encyclopedia of Type Strains, Phase III (KMG-III): the genomes of soil and plant-associated and newly described type strains.</title>
        <authorList>
            <person name="Whitman W."/>
        </authorList>
    </citation>
    <scope>NUCLEOTIDE SEQUENCE [LARGE SCALE GENOMIC DNA]</scope>
    <source>
        <strain evidence="9 10">CECT 9025</strain>
    </source>
</reference>
<keyword evidence="7" id="KW-0997">Cell inner membrane</keyword>
<keyword evidence="7" id="KW-0406">Ion transport</keyword>
<evidence type="ECO:0000259" key="8">
    <source>
        <dbReference type="Pfam" id="PF00924"/>
    </source>
</evidence>
<accession>A0A318T613</accession>
<comment type="caution">
    <text evidence="7">Lacks conserved residue(s) required for the propagation of feature annotation.</text>
</comment>
<dbReference type="SUPFAM" id="SSF82861">
    <property type="entry name" value="Mechanosensitive channel protein MscS (YggB), transmembrane region"/>
    <property type="match status" value="1"/>
</dbReference>
<keyword evidence="3" id="KW-1003">Cell membrane</keyword>
<dbReference type="Gene3D" id="2.30.30.60">
    <property type="match status" value="1"/>
</dbReference>
<evidence type="ECO:0000256" key="3">
    <source>
        <dbReference type="ARBA" id="ARBA00022475"/>
    </source>
</evidence>
<dbReference type="AlphaFoldDB" id="A0A318T613"/>
<dbReference type="InterPro" id="IPR011066">
    <property type="entry name" value="MscS_channel_C_sf"/>
</dbReference>
<feature type="transmembrane region" description="Helical" evidence="7">
    <location>
        <begin position="25"/>
        <end position="46"/>
    </location>
</feature>
<comment type="subunit">
    <text evidence="7">Homoheptamer.</text>
</comment>
<dbReference type="Pfam" id="PF00924">
    <property type="entry name" value="MS_channel_2nd"/>
    <property type="match status" value="1"/>
</dbReference>
<comment type="caution">
    <text evidence="9">The sequence shown here is derived from an EMBL/GenBank/DDBJ whole genome shotgun (WGS) entry which is preliminary data.</text>
</comment>
<protein>
    <recommendedName>
        <fullName evidence="7">Small-conductance mechanosensitive channel</fullName>
    </recommendedName>
</protein>
<keyword evidence="7" id="KW-0813">Transport</keyword>
<comment type="subcellular location">
    <subcellularLocation>
        <location evidence="7">Cell inner membrane</location>
        <topology evidence="7">Multi-pass membrane protein</topology>
    </subcellularLocation>
    <subcellularLocation>
        <location evidence="1">Cell membrane</location>
        <topology evidence="1">Multi-pass membrane protein</topology>
    </subcellularLocation>
</comment>
<keyword evidence="4 7" id="KW-0812">Transmembrane</keyword>
<keyword evidence="5 7" id="KW-1133">Transmembrane helix</keyword>
<dbReference type="GO" id="GO:0008381">
    <property type="term" value="F:mechanosensitive monoatomic ion channel activity"/>
    <property type="evidence" value="ECO:0007669"/>
    <property type="project" value="InterPro"/>
</dbReference>
<evidence type="ECO:0000256" key="1">
    <source>
        <dbReference type="ARBA" id="ARBA00004651"/>
    </source>
</evidence>
<dbReference type="InterPro" id="IPR006685">
    <property type="entry name" value="MscS_channel_2nd"/>
</dbReference>
<gene>
    <name evidence="9" type="ORF">DFP88_103179</name>
</gene>
<dbReference type="GO" id="GO:0005886">
    <property type="term" value="C:plasma membrane"/>
    <property type="evidence" value="ECO:0007669"/>
    <property type="project" value="UniProtKB-SubCell"/>
</dbReference>
<proteinExistence type="inferred from homology"/>
<evidence type="ECO:0000313" key="9">
    <source>
        <dbReference type="EMBL" id="PYE83818.1"/>
    </source>
</evidence>
<dbReference type="InterPro" id="IPR045275">
    <property type="entry name" value="MscS_archaea/bacteria_type"/>
</dbReference>
<dbReference type="RefSeq" id="WP_110814376.1">
    <property type="nucleotide sequence ID" value="NZ_QJTE01000003.1"/>
</dbReference>
<dbReference type="OrthoDB" id="9814206at2"/>
<evidence type="ECO:0000256" key="7">
    <source>
        <dbReference type="RuleBase" id="RU369025"/>
    </source>
</evidence>
<evidence type="ECO:0000256" key="6">
    <source>
        <dbReference type="ARBA" id="ARBA00023136"/>
    </source>
</evidence>